<dbReference type="Proteomes" id="UP000861567">
    <property type="component" value="Unassembled WGS sequence"/>
</dbReference>
<dbReference type="EMBL" id="DACSEI010000054">
    <property type="protein sequence ID" value="HAT1597662.1"/>
    <property type="molecule type" value="Genomic_DNA"/>
</dbReference>
<dbReference type="Gene3D" id="3.30.420.10">
    <property type="entry name" value="Ribonuclease H-like superfamily/Ribonuclease H"/>
    <property type="match status" value="1"/>
</dbReference>
<evidence type="ECO:0000259" key="1">
    <source>
        <dbReference type="PROSITE" id="PS50994"/>
    </source>
</evidence>
<dbReference type="InterPro" id="IPR012337">
    <property type="entry name" value="RNaseH-like_sf"/>
</dbReference>
<dbReference type="PANTHER" id="PTHR35004">
    <property type="entry name" value="TRANSPOSASE RV3428C-RELATED"/>
    <property type="match status" value="1"/>
</dbReference>
<dbReference type="SUPFAM" id="SSF53098">
    <property type="entry name" value="Ribonuclease H-like"/>
    <property type="match status" value="1"/>
</dbReference>
<reference evidence="2" key="2">
    <citation type="submission" date="2020-11" db="EMBL/GenBank/DDBJ databases">
        <authorList>
            <consortium name="NCBI Pathogen Detection Project"/>
        </authorList>
    </citation>
    <scope>NUCLEOTIDE SEQUENCE</scope>
    <source>
        <strain evidence="2">D3612</strain>
    </source>
</reference>
<dbReference type="InterPro" id="IPR001584">
    <property type="entry name" value="Integrase_cat-core"/>
</dbReference>
<gene>
    <name evidence="2" type="ORF">I8Y58_002926</name>
</gene>
<protein>
    <submittedName>
        <fullName evidence="2">Transposase family protein</fullName>
    </submittedName>
</protein>
<dbReference type="PROSITE" id="PS50994">
    <property type="entry name" value="INTEGRASE"/>
    <property type="match status" value="1"/>
</dbReference>
<evidence type="ECO:0000313" key="3">
    <source>
        <dbReference type="Proteomes" id="UP000861567"/>
    </source>
</evidence>
<feature type="domain" description="Integrase catalytic" evidence="1">
    <location>
        <begin position="144"/>
        <end position="337"/>
    </location>
</feature>
<dbReference type="PANTHER" id="PTHR35004:SF7">
    <property type="entry name" value="INTEGRASE PROTEIN"/>
    <property type="match status" value="1"/>
</dbReference>
<name>A0AAN5KTM7_LEGPN</name>
<dbReference type="GO" id="GO:0003676">
    <property type="term" value="F:nucleic acid binding"/>
    <property type="evidence" value="ECO:0007669"/>
    <property type="project" value="InterPro"/>
</dbReference>
<dbReference type="InterPro" id="IPR036397">
    <property type="entry name" value="RNaseH_sf"/>
</dbReference>
<comment type="caution">
    <text evidence="2">The sequence shown here is derived from an EMBL/GenBank/DDBJ whole genome shotgun (WGS) entry which is preliminary data.</text>
</comment>
<dbReference type="GO" id="GO:0015074">
    <property type="term" value="P:DNA integration"/>
    <property type="evidence" value="ECO:0007669"/>
    <property type="project" value="InterPro"/>
</dbReference>
<accession>A0AAN5KTM7</accession>
<dbReference type="AlphaFoldDB" id="A0AAN5KTM7"/>
<evidence type="ECO:0000313" key="2">
    <source>
        <dbReference type="EMBL" id="HAT1597662.1"/>
    </source>
</evidence>
<organism evidence="2 3">
    <name type="scientific">Legionella pneumophila</name>
    <dbReference type="NCBI Taxonomy" id="446"/>
    <lineage>
        <taxon>Bacteria</taxon>
        <taxon>Pseudomonadati</taxon>
        <taxon>Pseudomonadota</taxon>
        <taxon>Gammaproteobacteria</taxon>
        <taxon>Legionellales</taxon>
        <taxon>Legionellaceae</taxon>
        <taxon>Legionella</taxon>
    </lineage>
</organism>
<sequence>MAKRIPIEQLIILHNQLEVYQAKHPERKKLIEEFAQSFGLSPSTVYRQLRNNIDFRPHQRKDYNQPRIIPTDELLMYCRLIAALKIRTSNKNNRHLSTPKCIEILERHGIETAHGLIKAPTGLLKKSTVNRYITQWGLSYDVMLSVEPVVVRFEAESSNACWQFDFSPSDLKRLDNNSEQKLYIASVTDDKSGVLYSEYIETNGEDVLTALKFLFRAMSSKKTPGFPFQGIPKMLYTDNGAFARSTVFKRALDCLGVQFKTHLPRGSDGRRTTARAKGKIERTNRTVKESFETLFHFHQPNSLAQANEWLMNYLLQYNDMSHRSEKMSRMQVWQKFLPESGYRQMCSWEKFCQFVREPETRLVGSDACVSINGIQFQLLPDMAGHKATLLHGLLDNEVYVEFNQQKMGPFYPSSGPIPLHSFRRHAKTKTEKLADEIASLAQTISLPLSVMTGQDSQTIEQLEKARMIINKPTCIPFEDNKPDLFSDQIEAKQAISRLLGRPLAELLPEQISAINQVVDETLNKEQVISRVKQYFTLSLYCAKNKE</sequence>
<reference evidence="2" key="1">
    <citation type="journal article" date="2018" name="Genome Biol.">
        <title>SKESA: strategic k-mer extension for scrupulous assemblies.</title>
        <authorList>
            <person name="Souvorov A."/>
            <person name="Agarwala R."/>
            <person name="Lipman D.J."/>
        </authorList>
    </citation>
    <scope>NUCLEOTIDE SEQUENCE</scope>
    <source>
        <strain evidence="2">D3612</strain>
    </source>
</reference>
<proteinExistence type="predicted"/>